<keyword evidence="1" id="KW-0472">Membrane</keyword>
<feature type="transmembrane region" description="Helical" evidence="1">
    <location>
        <begin position="125"/>
        <end position="144"/>
    </location>
</feature>
<feature type="transmembrane region" description="Helical" evidence="1">
    <location>
        <begin position="73"/>
        <end position="94"/>
    </location>
</feature>
<proteinExistence type="predicted"/>
<dbReference type="Pfam" id="PF14329">
    <property type="entry name" value="DUF4386"/>
    <property type="match status" value="1"/>
</dbReference>
<dbReference type="Proteomes" id="UP000095209">
    <property type="component" value="Unassembled WGS sequence"/>
</dbReference>
<evidence type="ECO:0008006" key="4">
    <source>
        <dbReference type="Google" id="ProtNLM"/>
    </source>
</evidence>
<protein>
    <recommendedName>
        <fullName evidence="4">DUF4386 domain-containing protein</fullName>
    </recommendedName>
</protein>
<reference evidence="2 3" key="1">
    <citation type="submission" date="2016-08" db="EMBL/GenBank/DDBJ databases">
        <title>Genome of Bacillus solimangrovi GH2-4.</title>
        <authorList>
            <person name="Lim S."/>
            <person name="Kim B.-C."/>
        </authorList>
    </citation>
    <scope>NUCLEOTIDE SEQUENCE [LARGE SCALE GENOMIC DNA]</scope>
    <source>
        <strain evidence="2 3">GH2-4</strain>
    </source>
</reference>
<dbReference type="EMBL" id="MJEH01000017">
    <property type="protein sequence ID" value="OEH93106.1"/>
    <property type="molecule type" value="Genomic_DNA"/>
</dbReference>
<feature type="transmembrane region" description="Helical" evidence="1">
    <location>
        <begin position="187"/>
        <end position="206"/>
    </location>
</feature>
<keyword evidence="1" id="KW-0812">Transmembrane</keyword>
<dbReference type="STRING" id="1305675.BFG57_13700"/>
<gene>
    <name evidence="2" type="ORF">BFG57_13700</name>
</gene>
<name>A0A1E5LGC7_9BACI</name>
<sequence length="215" mass="23516">MTISAAFSYGYVHSSLIISGDSLATFNKLQANISLFRAGIFGWLVIIITDILVSWAFYIYLKPIHQGYSLVAAWLRLMYTAILAIAVSSLLQAVEVVSYSTELFNQSSDTISSQVMISVLTFESVWTLGLILFGLHLLVVGIVVLKTKTVPKLISILLVIAGAGYMIIHLLYSFFPSLESMTSLLEMILSVPMIAGELGFGIWLLIKGGKTPSLK</sequence>
<accession>A0A1E5LGC7</accession>
<dbReference type="InterPro" id="IPR025495">
    <property type="entry name" value="DUF4386"/>
</dbReference>
<feature type="transmembrane region" description="Helical" evidence="1">
    <location>
        <begin position="40"/>
        <end position="61"/>
    </location>
</feature>
<evidence type="ECO:0000313" key="3">
    <source>
        <dbReference type="Proteomes" id="UP000095209"/>
    </source>
</evidence>
<evidence type="ECO:0000313" key="2">
    <source>
        <dbReference type="EMBL" id="OEH93106.1"/>
    </source>
</evidence>
<comment type="caution">
    <text evidence="2">The sequence shown here is derived from an EMBL/GenBank/DDBJ whole genome shotgun (WGS) entry which is preliminary data.</text>
</comment>
<keyword evidence="1" id="KW-1133">Transmembrane helix</keyword>
<organism evidence="2 3">
    <name type="scientific">Bacillus solimangrovi</name>
    <dbReference type="NCBI Taxonomy" id="1305675"/>
    <lineage>
        <taxon>Bacteria</taxon>
        <taxon>Bacillati</taxon>
        <taxon>Bacillota</taxon>
        <taxon>Bacilli</taxon>
        <taxon>Bacillales</taxon>
        <taxon>Bacillaceae</taxon>
        <taxon>Bacillus</taxon>
    </lineage>
</organism>
<keyword evidence="3" id="KW-1185">Reference proteome</keyword>
<feature type="transmembrane region" description="Helical" evidence="1">
    <location>
        <begin position="156"/>
        <end position="175"/>
    </location>
</feature>
<dbReference type="AlphaFoldDB" id="A0A1E5LGC7"/>
<evidence type="ECO:0000256" key="1">
    <source>
        <dbReference type="SAM" id="Phobius"/>
    </source>
</evidence>